<dbReference type="EMBL" id="MNCJ02000329">
    <property type="protein sequence ID" value="KAF5769163.1"/>
    <property type="molecule type" value="Genomic_DNA"/>
</dbReference>
<evidence type="ECO:0000313" key="3">
    <source>
        <dbReference type="Proteomes" id="UP000215914"/>
    </source>
</evidence>
<evidence type="ECO:0000259" key="1">
    <source>
        <dbReference type="Pfam" id="PF22936"/>
    </source>
</evidence>
<feature type="domain" description="Retrovirus-related Pol polyprotein from transposon TNT 1-94-like beta-barrel" evidence="1">
    <location>
        <begin position="17"/>
        <end position="96"/>
    </location>
</feature>
<dbReference type="PANTHER" id="PTHR46410:SF26">
    <property type="entry name" value="BULB-TYPE LECTIN DOMAIN-CONTAINING PROTEIN-RELATED"/>
    <property type="match status" value="1"/>
</dbReference>
<dbReference type="Gramene" id="mRNA:HanXRQr2_Chr14g0645061">
    <property type="protein sequence ID" value="CDS:HanXRQr2_Chr14g0645061.1"/>
    <property type="gene ID" value="HanXRQr2_Chr14g0645061"/>
</dbReference>
<dbReference type="Pfam" id="PF22936">
    <property type="entry name" value="Pol_BBD"/>
    <property type="match status" value="1"/>
</dbReference>
<reference evidence="2" key="1">
    <citation type="journal article" date="2017" name="Nature">
        <title>The sunflower genome provides insights into oil metabolism, flowering and Asterid evolution.</title>
        <authorList>
            <person name="Badouin H."/>
            <person name="Gouzy J."/>
            <person name="Grassa C.J."/>
            <person name="Murat F."/>
            <person name="Staton S.E."/>
            <person name="Cottret L."/>
            <person name="Lelandais-Briere C."/>
            <person name="Owens G.L."/>
            <person name="Carrere S."/>
            <person name="Mayjonade B."/>
            <person name="Legrand L."/>
            <person name="Gill N."/>
            <person name="Kane N.C."/>
            <person name="Bowers J.E."/>
            <person name="Hubner S."/>
            <person name="Bellec A."/>
            <person name="Berard A."/>
            <person name="Berges H."/>
            <person name="Blanchet N."/>
            <person name="Boniface M.C."/>
            <person name="Brunel D."/>
            <person name="Catrice O."/>
            <person name="Chaidir N."/>
            <person name="Claudel C."/>
            <person name="Donnadieu C."/>
            <person name="Faraut T."/>
            <person name="Fievet G."/>
            <person name="Helmstetter N."/>
            <person name="King M."/>
            <person name="Knapp S.J."/>
            <person name="Lai Z."/>
            <person name="Le Paslier M.C."/>
            <person name="Lippi Y."/>
            <person name="Lorenzon L."/>
            <person name="Mandel J.R."/>
            <person name="Marage G."/>
            <person name="Marchand G."/>
            <person name="Marquand E."/>
            <person name="Bret-Mestries E."/>
            <person name="Morien E."/>
            <person name="Nambeesan S."/>
            <person name="Nguyen T."/>
            <person name="Pegot-Espagnet P."/>
            <person name="Pouilly N."/>
            <person name="Raftis F."/>
            <person name="Sallet E."/>
            <person name="Schiex T."/>
            <person name="Thomas J."/>
            <person name="Vandecasteele C."/>
            <person name="Vares D."/>
            <person name="Vear F."/>
            <person name="Vautrin S."/>
            <person name="Crespi M."/>
            <person name="Mangin B."/>
            <person name="Burke J.M."/>
            <person name="Salse J."/>
            <person name="Munos S."/>
            <person name="Vincourt P."/>
            <person name="Rieseberg L.H."/>
            <person name="Langlade N.B."/>
        </authorList>
    </citation>
    <scope>NUCLEOTIDE SEQUENCE</scope>
    <source>
        <tissue evidence="2">Leaves</tissue>
    </source>
</reference>
<organism evidence="2 3">
    <name type="scientific">Helianthus annuus</name>
    <name type="common">Common sunflower</name>
    <dbReference type="NCBI Taxonomy" id="4232"/>
    <lineage>
        <taxon>Eukaryota</taxon>
        <taxon>Viridiplantae</taxon>
        <taxon>Streptophyta</taxon>
        <taxon>Embryophyta</taxon>
        <taxon>Tracheophyta</taxon>
        <taxon>Spermatophyta</taxon>
        <taxon>Magnoliopsida</taxon>
        <taxon>eudicotyledons</taxon>
        <taxon>Gunneridae</taxon>
        <taxon>Pentapetalae</taxon>
        <taxon>asterids</taxon>
        <taxon>campanulids</taxon>
        <taxon>Asterales</taxon>
        <taxon>Asteraceae</taxon>
        <taxon>Asteroideae</taxon>
        <taxon>Heliantheae alliance</taxon>
        <taxon>Heliantheae</taxon>
        <taxon>Helianthus</taxon>
    </lineage>
</organism>
<reference evidence="2" key="2">
    <citation type="submission" date="2020-06" db="EMBL/GenBank/DDBJ databases">
        <title>Helianthus annuus Genome sequencing and assembly Release 2.</title>
        <authorList>
            <person name="Gouzy J."/>
            <person name="Langlade N."/>
            <person name="Munos S."/>
        </authorList>
    </citation>
    <scope>NUCLEOTIDE SEQUENCE</scope>
    <source>
        <tissue evidence="2">Leaves</tissue>
    </source>
</reference>
<comment type="caution">
    <text evidence="2">The sequence shown here is derived from an EMBL/GenBank/DDBJ whole genome shotgun (WGS) entry which is preliminary data.</text>
</comment>
<keyword evidence="3" id="KW-1185">Reference proteome</keyword>
<name>A0A9K3EA90_HELAN</name>
<evidence type="ECO:0000313" key="2">
    <source>
        <dbReference type="EMBL" id="KAF5769163.1"/>
    </source>
</evidence>
<gene>
    <name evidence="2" type="ORF">HanXRQr2_Chr14g0645061</name>
</gene>
<proteinExistence type="predicted"/>
<sequence length="183" mass="21343">MEYTVIGTDGGYWSEMWYVSKTLKHHFSGNLDMFKRIKNMSSVETMTGENQFFFIRGIGVVEVITGSAKVRVQSVFYTPDIDRNVLSLDQLITQGFTVKFMGDKCKLFPTFSVPLINKRNDQTGMTREEEIGKLEKQFMMSKDSEHEKYKSEFLNEYFENLNISTNEPDWNVLILQAMSFKEF</sequence>
<dbReference type="PANTHER" id="PTHR46410">
    <property type="entry name" value="AT-RICH INTERACTIVE DOMAIN-CONTAINING PROTEIN 2"/>
    <property type="match status" value="1"/>
</dbReference>
<protein>
    <recommendedName>
        <fullName evidence="1">Retrovirus-related Pol polyprotein from transposon TNT 1-94-like beta-barrel domain-containing protein</fullName>
    </recommendedName>
</protein>
<accession>A0A9K3EA90</accession>
<dbReference type="AlphaFoldDB" id="A0A9K3EA90"/>
<dbReference type="Proteomes" id="UP000215914">
    <property type="component" value="Unassembled WGS sequence"/>
</dbReference>
<dbReference type="InterPro" id="IPR054722">
    <property type="entry name" value="PolX-like_BBD"/>
</dbReference>